<dbReference type="AlphaFoldDB" id="A0A388LTQ4"/>
<proteinExistence type="predicted"/>
<evidence type="ECO:0000256" key="4">
    <source>
        <dbReference type="ARBA" id="ARBA00022884"/>
    </source>
</evidence>
<feature type="compositionally biased region" description="Basic and acidic residues" evidence="7">
    <location>
        <begin position="230"/>
        <end position="249"/>
    </location>
</feature>
<dbReference type="Gene3D" id="3.30.70.330">
    <property type="match status" value="2"/>
</dbReference>
<comment type="subcellular location">
    <subcellularLocation>
        <location evidence="1">Nucleus</location>
    </subcellularLocation>
</comment>
<evidence type="ECO:0000259" key="8">
    <source>
        <dbReference type="PROSITE" id="PS50102"/>
    </source>
</evidence>
<comment type="caution">
    <text evidence="9">The sequence shown here is derived from an EMBL/GenBank/DDBJ whole genome shotgun (WGS) entry which is preliminary data.</text>
</comment>
<evidence type="ECO:0000256" key="3">
    <source>
        <dbReference type="ARBA" id="ARBA00022737"/>
    </source>
</evidence>
<dbReference type="Pfam" id="PF00076">
    <property type="entry name" value="RRM_1"/>
    <property type="match status" value="2"/>
</dbReference>
<evidence type="ECO:0000256" key="7">
    <source>
        <dbReference type="SAM" id="MobiDB-lite"/>
    </source>
</evidence>
<dbReference type="Gramene" id="GBG85704">
    <property type="protein sequence ID" value="GBG85704"/>
    <property type="gene ID" value="CBR_g40433"/>
</dbReference>
<reference evidence="9 10" key="1">
    <citation type="journal article" date="2018" name="Cell">
        <title>The Chara Genome: Secondary Complexity and Implications for Plant Terrestrialization.</title>
        <authorList>
            <person name="Nishiyama T."/>
            <person name="Sakayama H."/>
            <person name="Vries J.D."/>
            <person name="Buschmann H."/>
            <person name="Saint-Marcoux D."/>
            <person name="Ullrich K.K."/>
            <person name="Haas F.B."/>
            <person name="Vanderstraeten L."/>
            <person name="Becker D."/>
            <person name="Lang D."/>
            <person name="Vosolsobe S."/>
            <person name="Rombauts S."/>
            <person name="Wilhelmsson P.K.I."/>
            <person name="Janitza P."/>
            <person name="Kern R."/>
            <person name="Heyl A."/>
            <person name="Rumpler F."/>
            <person name="Villalobos L.I.A.C."/>
            <person name="Clay J.M."/>
            <person name="Skokan R."/>
            <person name="Toyoda A."/>
            <person name="Suzuki Y."/>
            <person name="Kagoshima H."/>
            <person name="Schijlen E."/>
            <person name="Tajeshwar N."/>
            <person name="Catarino B."/>
            <person name="Hetherington A.J."/>
            <person name="Saltykova A."/>
            <person name="Bonnot C."/>
            <person name="Breuninger H."/>
            <person name="Symeonidi A."/>
            <person name="Radhakrishnan G.V."/>
            <person name="Van Nieuwerburgh F."/>
            <person name="Deforce D."/>
            <person name="Chang C."/>
            <person name="Karol K.G."/>
            <person name="Hedrich R."/>
            <person name="Ulvskov P."/>
            <person name="Glockner G."/>
            <person name="Delwiche C.F."/>
            <person name="Petrasek J."/>
            <person name="Van de Peer Y."/>
            <person name="Friml J."/>
            <person name="Beilby M."/>
            <person name="Dolan L."/>
            <person name="Kohara Y."/>
            <person name="Sugano S."/>
            <person name="Fujiyama A."/>
            <person name="Delaux P.-M."/>
            <person name="Quint M."/>
            <person name="TheiBen G."/>
            <person name="Hagemann M."/>
            <person name="Harholt J."/>
            <person name="Dunand C."/>
            <person name="Zachgo S."/>
            <person name="Langdale J."/>
            <person name="Maumus F."/>
            <person name="Straeten D.V.D."/>
            <person name="Gould S.B."/>
            <person name="Rensing S.A."/>
        </authorList>
    </citation>
    <scope>NUCLEOTIDE SEQUENCE [LARGE SCALE GENOMIC DNA]</scope>
    <source>
        <strain evidence="9 10">S276</strain>
    </source>
</reference>
<dbReference type="GO" id="GO:0005737">
    <property type="term" value="C:cytoplasm"/>
    <property type="evidence" value="ECO:0007669"/>
    <property type="project" value="TreeGrafter"/>
</dbReference>
<feature type="domain" description="RRM" evidence="8">
    <location>
        <begin position="76"/>
        <end position="150"/>
    </location>
</feature>
<keyword evidence="10" id="KW-1185">Reference proteome</keyword>
<evidence type="ECO:0000313" key="10">
    <source>
        <dbReference type="Proteomes" id="UP000265515"/>
    </source>
</evidence>
<dbReference type="GO" id="GO:0005634">
    <property type="term" value="C:nucleus"/>
    <property type="evidence" value="ECO:0007669"/>
    <property type="project" value="UniProtKB-SubCell"/>
</dbReference>
<dbReference type="InterPro" id="IPR050374">
    <property type="entry name" value="RRT5_SRSF_SR"/>
</dbReference>
<protein>
    <recommendedName>
        <fullName evidence="8">RRM domain-containing protein</fullName>
    </recommendedName>
</protein>
<dbReference type="GO" id="GO:0003729">
    <property type="term" value="F:mRNA binding"/>
    <property type="evidence" value="ECO:0007669"/>
    <property type="project" value="TreeGrafter"/>
</dbReference>
<dbReference type="Proteomes" id="UP000265515">
    <property type="component" value="Unassembled WGS sequence"/>
</dbReference>
<dbReference type="EMBL" id="BFEA01000531">
    <property type="protein sequence ID" value="GBG85704.1"/>
    <property type="molecule type" value="Genomic_DNA"/>
</dbReference>
<organism evidence="9 10">
    <name type="scientific">Chara braunii</name>
    <name type="common">Braun's stonewort</name>
    <dbReference type="NCBI Taxonomy" id="69332"/>
    <lineage>
        <taxon>Eukaryota</taxon>
        <taxon>Viridiplantae</taxon>
        <taxon>Streptophyta</taxon>
        <taxon>Charophyceae</taxon>
        <taxon>Charales</taxon>
        <taxon>Characeae</taxon>
        <taxon>Chara</taxon>
    </lineage>
</organism>
<keyword evidence="2" id="KW-0507">mRNA processing</keyword>
<dbReference type="InterPro" id="IPR000504">
    <property type="entry name" value="RRM_dom"/>
</dbReference>
<evidence type="ECO:0000256" key="2">
    <source>
        <dbReference type="ARBA" id="ARBA00022664"/>
    </source>
</evidence>
<dbReference type="STRING" id="69332.A0A388LTQ4"/>
<dbReference type="OrthoDB" id="439808at2759"/>
<dbReference type="PANTHER" id="PTHR23003">
    <property type="entry name" value="RNA RECOGNITION MOTIF RRM DOMAIN CONTAINING PROTEIN"/>
    <property type="match status" value="1"/>
</dbReference>
<keyword evidence="5" id="KW-0539">Nucleus</keyword>
<dbReference type="PROSITE" id="PS50102">
    <property type="entry name" value="RRM"/>
    <property type="match status" value="2"/>
</dbReference>
<dbReference type="GO" id="GO:0006397">
    <property type="term" value="P:mRNA processing"/>
    <property type="evidence" value="ECO:0007669"/>
    <property type="project" value="UniProtKB-KW"/>
</dbReference>
<dbReference type="SMART" id="SM00360">
    <property type="entry name" value="RRM"/>
    <property type="match status" value="1"/>
</dbReference>
<keyword evidence="4 6" id="KW-0694">RNA-binding</keyword>
<gene>
    <name evidence="9" type="ORF">CBR_g40433</name>
</gene>
<keyword evidence="3" id="KW-0677">Repeat</keyword>
<feature type="compositionally biased region" description="Polar residues" evidence="7">
    <location>
        <begin position="210"/>
        <end position="219"/>
    </location>
</feature>
<dbReference type="InterPro" id="IPR012677">
    <property type="entry name" value="Nucleotide-bd_a/b_plait_sf"/>
</dbReference>
<feature type="compositionally biased region" description="Gly residues" evidence="7">
    <location>
        <begin position="168"/>
        <end position="190"/>
    </location>
</feature>
<evidence type="ECO:0000256" key="1">
    <source>
        <dbReference type="ARBA" id="ARBA00004123"/>
    </source>
</evidence>
<name>A0A388LTQ4_CHABU</name>
<evidence type="ECO:0000313" key="9">
    <source>
        <dbReference type="EMBL" id="GBG85704.1"/>
    </source>
</evidence>
<sequence>MRRSEPSACPYGAPAASYVPAFSFGFVEFENPRHAEDAIKKLDGYYFGGSRLLVEASRSNRGVSTNVGGMYGRRENRVIIDSLGPHTTWQDLKDFGREAGSVAYADVYMEHGRLRGVIEYSTRDGARTAVRKLHGVRLQGAYVSVREEGAEDYNRRSRSRSRSPIGRRGVGSRGMGVGPSNGGVNYGRGNGSDYHGRWRPGEGSDVGLSYPQQGRYNWQSGSRRRGRSPTPREDKMYAAHLGNGRERSRSPIYRGIRQSGSRSESPRFRR</sequence>
<dbReference type="SUPFAM" id="SSF54928">
    <property type="entry name" value="RNA-binding domain, RBD"/>
    <property type="match status" value="1"/>
</dbReference>
<dbReference type="InterPro" id="IPR035979">
    <property type="entry name" value="RBD_domain_sf"/>
</dbReference>
<feature type="domain" description="RRM" evidence="8">
    <location>
        <begin position="1"/>
        <end position="59"/>
    </location>
</feature>
<evidence type="ECO:0000256" key="5">
    <source>
        <dbReference type="ARBA" id="ARBA00023242"/>
    </source>
</evidence>
<feature type="region of interest" description="Disordered" evidence="7">
    <location>
        <begin position="147"/>
        <end position="270"/>
    </location>
</feature>
<dbReference type="PANTHER" id="PTHR23003:SF62">
    <property type="entry name" value="SERINE_ARGININE (SR)-TYPE SHUTTLING MRNA BINDING PROTEIN NPL3"/>
    <property type="match status" value="1"/>
</dbReference>
<evidence type="ECO:0000256" key="6">
    <source>
        <dbReference type="PROSITE-ProRule" id="PRU00176"/>
    </source>
</evidence>
<accession>A0A388LTQ4</accession>